<dbReference type="GO" id="GO:0006529">
    <property type="term" value="P:asparagine biosynthetic process"/>
    <property type="evidence" value="ECO:0007669"/>
    <property type="project" value="UniProtKB-KW"/>
</dbReference>
<dbReference type="Pfam" id="PF13537">
    <property type="entry name" value="GATase_7"/>
    <property type="match status" value="1"/>
</dbReference>
<keyword evidence="2" id="KW-0061">Asparagine biosynthesis</keyword>
<dbReference type="Gene3D" id="3.60.20.10">
    <property type="entry name" value="Glutamine Phosphoribosylpyrophosphate, subunit 1, domain 1"/>
    <property type="match status" value="1"/>
</dbReference>
<dbReference type="EMBL" id="JADBJN010000001">
    <property type="protein sequence ID" value="KAG5683841.1"/>
    <property type="molecule type" value="Genomic_DNA"/>
</dbReference>
<feature type="domain" description="Glutamine amidotransferase type-2" evidence="4">
    <location>
        <begin position="2"/>
        <end position="174"/>
    </location>
</feature>
<evidence type="ECO:0000313" key="5">
    <source>
        <dbReference type="EMBL" id="KAG5683841.1"/>
    </source>
</evidence>
<evidence type="ECO:0000259" key="4">
    <source>
        <dbReference type="PROSITE" id="PS51278"/>
    </source>
</evidence>
<dbReference type="InterPro" id="IPR014729">
    <property type="entry name" value="Rossmann-like_a/b/a_fold"/>
</dbReference>
<sequence>MCGIFCMHFQDENFCIKFYTKHIKHLLENRGPDSTQQMYQNSFYWSGTVLWHQGFKLTNQPIFRNQKVLLFNGDLYMNEIYENSDTEFLFDLISNSENEEEFLNVFQKISGPFSLICQFKENLYFARDSLGRNSLLIGKYHESIFLTSVLETHNDNEINAIELPPLGVYKINSSSCVDLFPYQELQHEYCFEQLEHLEAIVKINVRDKIINPQWLQLKKETIFNFSFDKIIDDDIQKNVFEILLHHSEVAAACDKFIKLLSQSIKYRIERTQSRCKSCIKSNDLNCLHANISILFSGGVDCSIISFLANNYIDKKKPIDLLNVAFEKATNKSDKIDFNVPDRITGLSTYNELKHLCPERKWNFVEINVTRLELQENREKLRNLIYPLENVLDESLGAALYFASRGKGTLFQTHNLYESNCRVILMGSGADELFGGYTRHRNAFKRSTSENDLLQKELDLDWIRLPSRNLARDDRVIGDNGVTVRTPYIEEFFVNFARSLSSLQRCYPKIEEGIGDKLLLRLCAYKLGLSKCCQFRKRALQFGSKIADSRQSAKDKSKLLQKD</sequence>
<evidence type="ECO:0000256" key="2">
    <source>
        <dbReference type="ARBA" id="ARBA00022888"/>
    </source>
</evidence>
<dbReference type="InterPro" id="IPR051857">
    <property type="entry name" value="Asn_synthetase_domain"/>
</dbReference>
<organism evidence="5 6">
    <name type="scientific">Polypedilum vanderplanki</name>
    <name type="common">Sleeping chironomid midge</name>
    <dbReference type="NCBI Taxonomy" id="319348"/>
    <lineage>
        <taxon>Eukaryota</taxon>
        <taxon>Metazoa</taxon>
        <taxon>Ecdysozoa</taxon>
        <taxon>Arthropoda</taxon>
        <taxon>Hexapoda</taxon>
        <taxon>Insecta</taxon>
        <taxon>Pterygota</taxon>
        <taxon>Neoptera</taxon>
        <taxon>Endopterygota</taxon>
        <taxon>Diptera</taxon>
        <taxon>Nematocera</taxon>
        <taxon>Chironomoidea</taxon>
        <taxon>Chironomidae</taxon>
        <taxon>Chironominae</taxon>
        <taxon>Polypedilum</taxon>
        <taxon>Polypedilum</taxon>
    </lineage>
</organism>
<dbReference type="Proteomes" id="UP001107558">
    <property type="component" value="Chromosome 1"/>
</dbReference>
<evidence type="ECO:0000256" key="3">
    <source>
        <dbReference type="ARBA" id="ARBA00022962"/>
    </source>
</evidence>
<proteinExistence type="predicted"/>
<protein>
    <recommendedName>
        <fullName evidence="4">Glutamine amidotransferase type-2 domain-containing protein</fullName>
    </recommendedName>
</protein>
<dbReference type="PANTHER" id="PTHR45937">
    <property type="entry name" value="ASPARAGINE SYNTHETASE DOMAIN-CONTAINING PROTEIN 1"/>
    <property type="match status" value="1"/>
</dbReference>
<gene>
    <name evidence="5" type="ORF">PVAND_013104</name>
</gene>
<dbReference type="PROSITE" id="PS51278">
    <property type="entry name" value="GATASE_TYPE_2"/>
    <property type="match status" value="1"/>
</dbReference>
<dbReference type="CDD" id="cd01991">
    <property type="entry name" value="Asn_synthase_B_C"/>
    <property type="match status" value="1"/>
</dbReference>
<dbReference type="AlphaFoldDB" id="A0A9J6CNM4"/>
<dbReference type="SUPFAM" id="SSF56235">
    <property type="entry name" value="N-terminal nucleophile aminohydrolases (Ntn hydrolases)"/>
    <property type="match status" value="1"/>
</dbReference>
<keyword evidence="6" id="KW-1185">Reference proteome</keyword>
<dbReference type="Gene3D" id="3.40.50.620">
    <property type="entry name" value="HUPs"/>
    <property type="match status" value="1"/>
</dbReference>
<dbReference type="PANTHER" id="PTHR45937:SF1">
    <property type="entry name" value="ASPARAGINE SYNTHETASE DOMAIN-CONTAINING PROTEIN 1"/>
    <property type="match status" value="1"/>
</dbReference>
<accession>A0A9J6CNM4</accession>
<comment type="caution">
    <text evidence="5">The sequence shown here is derived from an EMBL/GenBank/DDBJ whole genome shotgun (WGS) entry which is preliminary data.</text>
</comment>
<dbReference type="Pfam" id="PF00733">
    <property type="entry name" value="Asn_synthase"/>
    <property type="match status" value="1"/>
</dbReference>
<keyword evidence="1" id="KW-0028">Amino-acid biosynthesis</keyword>
<keyword evidence="3" id="KW-0315">Glutamine amidotransferase</keyword>
<dbReference type="InterPro" id="IPR001962">
    <property type="entry name" value="Asn_synthase"/>
</dbReference>
<evidence type="ECO:0000256" key="1">
    <source>
        <dbReference type="ARBA" id="ARBA00022605"/>
    </source>
</evidence>
<dbReference type="GO" id="GO:0004066">
    <property type="term" value="F:asparagine synthase (glutamine-hydrolyzing) activity"/>
    <property type="evidence" value="ECO:0007669"/>
    <property type="project" value="InterPro"/>
</dbReference>
<dbReference type="InterPro" id="IPR017932">
    <property type="entry name" value="GATase_2_dom"/>
</dbReference>
<evidence type="ECO:0000313" key="6">
    <source>
        <dbReference type="Proteomes" id="UP001107558"/>
    </source>
</evidence>
<dbReference type="OrthoDB" id="10252281at2759"/>
<name>A0A9J6CNM4_POLVA</name>
<dbReference type="SUPFAM" id="SSF52402">
    <property type="entry name" value="Adenine nucleotide alpha hydrolases-like"/>
    <property type="match status" value="1"/>
</dbReference>
<reference evidence="5" key="1">
    <citation type="submission" date="2021-03" db="EMBL/GenBank/DDBJ databases">
        <title>Chromosome level genome of the anhydrobiotic midge Polypedilum vanderplanki.</title>
        <authorList>
            <person name="Yoshida Y."/>
            <person name="Kikawada T."/>
            <person name="Gusev O."/>
        </authorList>
    </citation>
    <scope>NUCLEOTIDE SEQUENCE</scope>
    <source>
        <strain evidence="5">NIAS01</strain>
        <tissue evidence="5">Whole body or cell culture</tissue>
    </source>
</reference>
<dbReference type="InterPro" id="IPR029055">
    <property type="entry name" value="Ntn_hydrolases_N"/>
</dbReference>